<accession>A0A1D1V3G9</accession>
<sequence length="54" mass="5896">MSDIASKTSYLTLIIPFPDERLAAIAYRTLSVDKEPTRGGVNKTLSVDGNELKV</sequence>
<evidence type="ECO:0000313" key="2">
    <source>
        <dbReference type="EMBL" id="GAU95255.1"/>
    </source>
</evidence>
<keyword evidence="3" id="KW-1185">Reference proteome</keyword>
<dbReference type="InterPro" id="IPR015419">
    <property type="entry name" value="CTAG/Pcc1"/>
</dbReference>
<name>A0A1D1V3G9_RAMVA</name>
<dbReference type="AlphaFoldDB" id="A0A1D1V3G9"/>
<dbReference type="Gene3D" id="3.30.310.50">
    <property type="entry name" value="Alpha-D-phosphohexomutase, C-terminal domain"/>
    <property type="match status" value="1"/>
</dbReference>
<proteinExistence type="inferred from homology"/>
<dbReference type="OrthoDB" id="10025739at2759"/>
<evidence type="ECO:0000313" key="3">
    <source>
        <dbReference type="Proteomes" id="UP000186922"/>
    </source>
</evidence>
<comment type="similarity">
    <text evidence="1">Belongs to the CTAG/PCC1 family.</text>
</comment>
<dbReference type="EMBL" id="BDGG01000003">
    <property type="protein sequence ID" value="GAU95255.1"/>
    <property type="molecule type" value="Genomic_DNA"/>
</dbReference>
<reference evidence="2 3" key="1">
    <citation type="journal article" date="2016" name="Nat. Commun.">
        <title>Extremotolerant tardigrade genome and improved radiotolerance of human cultured cells by tardigrade-unique protein.</title>
        <authorList>
            <person name="Hashimoto T."/>
            <person name="Horikawa D.D."/>
            <person name="Saito Y."/>
            <person name="Kuwahara H."/>
            <person name="Kozuka-Hata H."/>
            <person name="Shin-I T."/>
            <person name="Minakuchi Y."/>
            <person name="Ohishi K."/>
            <person name="Motoyama A."/>
            <person name="Aizu T."/>
            <person name="Enomoto A."/>
            <person name="Kondo K."/>
            <person name="Tanaka S."/>
            <person name="Hara Y."/>
            <person name="Koshikawa S."/>
            <person name="Sagara H."/>
            <person name="Miura T."/>
            <person name="Yokobori S."/>
            <person name="Miyagawa K."/>
            <person name="Suzuki Y."/>
            <person name="Kubo T."/>
            <person name="Oyama M."/>
            <person name="Kohara Y."/>
            <person name="Fujiyama A."/>
            <person name="Arakawa K."/>
            <person name="Katayama T."/>
            <person name="Toyoda A."/>
            <person name="Kunieda T."/>
        </authorList>
    </citation>
    <scope>NUCLEOTIDE SEQUENCE [LARGE SCALE GENOMIC DNA]</scope>
    <source>
        <strain evidence="2 3">YOKOZUNA-1</strain>
    </source>
</reference>
<comment type="caution">
    <text evidence="2">The sequence shown here is derived from an EMBL/GenBank/DDBJ whole genome shotgun (WGS) entry which is preliminary data.</text>
</comment>
<organism evidence="2 3">
    <name type="scientific">Ramazzottius varieornatus</name>
    <name type="common">Water bear</name>
    <name type="synonym">Tardigrade</name>
    <dbReference type="NCBI Taxonomy" id="947166"/>
    <lineage>
        <taxon>Eukaryota</taxon>
        <taxon>Metazoa</taxon>
        <taxon>Ecdysozoa</taxon>
        <taxon>Tardigrada</taxon>
        <taxon>Eutardigrada</taxon>
        <taxon>Parachela</taxon>
        <taxon>Hypsibioidea</taxon>
        <taxon>Ramazzottiidae</taxon>
        <taxon>Ramazzottius</taxon>
    </lineage>
</organism>
<protein>
    <submittedName>
        <fullName evidence="2">Uncharacterized protein</fullName>
    </submittedName>
</protein>
<dbReference type="Pfam" id="PF09341">
    <property type="entry name" value="Pcc1"/>
    <property type="match status" value="1"/>
</dbReference>
<evidence type="ECO:0000256" key="1">
    <source>
        <dbReference type="ARBA" id="ARBA00007073"/>
    </source>
</evidence>
<gene>
    <name evidence="2" type="primary">RvY_06903-1</name>
    <name evidence="2" type="synonym">RvY_06903.1</name>
    <name evidence="2" type="ORF">RvY_06903</name>
</gene>
<dbReference type="Proteomes" id="UP000186922">
    <property type="component" value="Unassembled WGS sequence"/>
</dbReference>